<protein>
    <submittedName>
        <fullName evidence="3">Uncharacterized protein</fullName>
    </submittedName>
</protein>
<evidence type="ECO:0000256" key="2">
    <source>
        <dbReference type="SAM" id="Phobius"/>
    </source>
</evidence>
<dbReference type="RefSeq" id="WP_105354440.1">
    <property type="nucleotide sequence ID" value="NZ_PUIB01000012.1"/>
</dbReference>
<sequence>MPQGSSPSPYDDSRRQRIEAFVREAEAFLASRGGLDPSALPALAYQHGLERDEFQEAMYLVYSSPPKGPPSSSSADPNDQELFPPEVLAENATLSTVAEEANTASETLVPAVLSDDYEIPGVRPQDLFNFVRQARLILADDRGWNEHSLARLNYLADDLLIPHAVRPDLFRKLDDPHFNPPAPSSETADDSPILAEVGNPQPIETVPNAAQEEEEEEARQKEERKKRHSPSRLYTHYLKKALEALSTKRVNQRREEKLIREGTTKLGLSEVLARDLLLEVAHNMGYVLLSEIQEQEDANQQVASEELLVDFQQRAATIIAGQGGVNSLTRIMIAQVATDLGLSDEQRDAALASIQKQTEKNEVDTRLQQRAASFHEFVRVKLDAIAHGIVIASLAQKLVQIGVDMHGIDEEMAWHTLREVLQEEDLRLVTVEQAKSHISALIDDIMIQEQFLSIQNRQRLMAEGEQWGLTPGRCEQLIDQHVADFTRRKHRSQRQVAMIFAAFFGLLVAGGVYVIYLESTPPRGVPSGPEVTSSHRSASSPGPLVENTKPLIETPQKPVWQRQPWWGEKLSLALLGIYQQEPSLQEPLTAICTDNEKRRINAYRQLIPLLVTTSVAHPGEAQQLAIRDAIVGLVRDDPSDAAVAAIAEELTTGVVLSDPSVLAATLPAQRLEKAYLSVLAADQTALPAVRKDAFLDKLAQQLGITYSSSISPMELTINEIVRDQYRRLRELAAADPNLAAQSHTALSQAAKNYLPQEQITAKDSILAATILSQMTDNWEAYKATVETVIHSQKPEHLLPVLDAFSQTLRDATIHQELAELLSQRIGRSLDVDNPVEAASLVRTELGLDSIAASDGEMQRMFSQRASVFSWDIPDDLPPDMLANEVSKLSFLSVLGHAADKGELGQRIFADTLNKGAPEPDDRSPLSNAKSTERLRALSKVESFISKFPTLDPNRMQVSDKDPRNLFNRMNNYRDLCEMANNVDDIDYESASILAMYLLAKKPQNEQSQLLIGLRAFSHWTNFKLAMADYIHASPRAPDDLQVIVSTVLGETISITDVRTADDQLRNALLRHALDNLGSHSAGPESLSAKAANNTASFLVDHYRLHARLEGISNEQLAGLELPDAIADLLIEMEQNRINGMSLTDSESTQLEDITRQKIAMNYLSTSPIASMAVRQRIWLKLLALRLSKERPQLKVPLAQLLKKLETEDANASTLFEQLRSGEMALVQFWEITGGAV</sequence>
<feature type="transmembrane region" description="Helical" evidence="2">
    <location>
        <begin position="496"/>
        <end position="516"/>
    </location>
</feature>
<gene>
    <name evidence="3" type="ORF">C5Y98_11860</name>
</gene>
<feature type="region of interest" description="Disordered" evidence="1">
    <location>
        <begin position="175"/>
        <end position="232"/>
    </location>
</feature>
<evidence type="ECO:0000313" key="3">
    <source>
        <dbReference type="EMBL" id="PQO36681.1"/>
    </source>
</evidence>
<dbReference type="OrthoDB" id="223771at2"/>
<keyword evidence="2" id="KW-0472">Membrane</keyword>
<comment type="caution">
    <text evidence="3">The sequence shown here is derived from an EMBL/GenBank/DDBJ whole genome shotgun (WGS) entry which is preliminary data.</text>
</comment>
<accession>A0A2S8FWX1</accession>
<keyword evidence="2" id="KW-0812">Transmembrane</keyword>
<evidence type="ECO:0000256" key="1">
    <source>
        <dbReference type="SAM" id="MobiDB-lite"/>
    </source>
</evidence>
<keyword evidence="2" id="KW-1133">Transmembrane helix</keyword>
<dbReference type="AlphaFoldDB" id="A0A2S8FWX1"/>
<organism evidence="3 4">
    <name type="scientific">Blastopirellula marina</name>
    <dbReference type="NCBI Taxonomy" id="124"/>
    <lineage>
        <taxon>Bacteria</taxon>
        <taxon>Pseudomonadati</taxon>
        <taxon>Planctomycetota</taxon>
        <taxon>Planctomycetia</taxon>
        <taxon>Pirellulales</taxon>
        <taxon>Pirellulaceae</taxon>
        <taxon>Blastopirellula</taxon>
    </lineage>
</organism>
<feature type="region of interest" description="Disordered" evidence="1">
    <location>
        <begin position="912"/>
        <end position="931"/>
    </location>
</feature>
<feature type="compositionally biased region" description="Polar residues" evidence="1">
    <location>
        <begin position="530"/>
        <end position="540"/>
    </location>
</feature>
<feature type="region of interest" description="Disordered" evidence="1">
    <location>
        <begin position="524"/>
        <end position="549"/>
    </location>
</feature>
<dbReference type="Proteomes" id="UP000239388">
    <property type="component" value="Unassembled WGS sequence"/>
</dbReference>
<evidence type="ECO:0000313" key="4">
    <source>
        <dbReference type="Proteomes" id="UP000239388"/>
    </source>
</evidence>
<name>A0A2S8FWX1_9BACT</name>
<reference evidence="3 4" key="1">
    <citation type="submission" date="2018-02" db="EMBL/GenBank/DDBJ databases">
        <title>Comparative genomes isolates from brazilian mangrove.</title>
        <authorList>
            <person name="Araujo J.E."/>
            <person name="Taketani R.G."/>
            <person name="Silva M.C.P."/>
            <person name="Loureco M.V."/>
            <person name="Andreote F.D."/>
        </authorList>
    </citation>
    <scope>NUCLEOTIDE SEQUENCE [LARGE SCALE GENOMIC DNA]</scope>
    <source>
        <strain evidence="3 4">NAP PRIS-MGV</strain>
    </source>
</reference>
<proteinExistence type="predicted"/>
<feature type="region of interest" description="Disordered" evidence="1">
    <location>
        <begin position="62"/>
        <end position="82"/>
    </location>
</feature>
<dbReference type="EMBL" id="PUIB01000012">
    <property type="protein sequence ID" value="PQO36681.1"/>
    <property type="molecule type" value="Genomic_DNA"/>
</dbReference>